<protein>
    <submittedName>
        <fullName evidence="1">Uncharacterized protein</fullName>
    </submittedName>
</protein>
<dbReference type="EMBL" id="JACHIH010000019">
    <property type="protein sequence ID" value="MBB5048316.1"/>
    <property type="molecule type" value="Genomic_DNA"/>
</dbReference>
<dbReference type="Proteomes" id="UP000542353">
    <property type="component" value="Unassembled WGS sequence"/>
</dbReference>
<sequence length="47" mass="4913">MRAMVLPAFTATAVCSQGGDGRATGTAQRVQALEPMIANARSKSKYV</sequence>
<comment type="caution">
    <text evidence="1">The sequence shown here is derived from an EMBL/GenBank/DDBJ whole genome shotgun (WGS) entry which is preliminary data.</text>
</comment>
<dbReference type="AlphaFoldDB" id="A0A7W7Z5D6"/>
<proteinExistence type="predicted"/>
<accession>A0A7W7Z5D6</accession>
<keyword evidence="2" id="KW-1185">Reference proteome</keyword>
<evidence type="ECO:0000313" key="1">
    <source>
        <dbReference type="EMBL" id="MBB5048316.1"/>
    </source>
</evidence>
<evidence type="ECO:0000313" key="2">
    <source>
        <dbReference type="Proteomes" id="UP000542353"/>
    </source>
</evidence>
<organism evidence="1 2">
    <name type="scientific">Rhodopseudomonas rhenobacensis</name>
    <dbReference type="NCBI Taxonomy" id="87461"/>
    <lineage>
        <taxon>Bacteria</taxon>
        <taxon>Pseudomonadati</taxon>
        <taxon>Pseudomonadota</taxon>
        <taxon>Alphaproteobacteria</taxon>
        <taxon>Hyphomicrobiales</taxon>
        <taxon>Nitrobacteraceae</taxon>
        <taxon>Rhodopseudomonas</taxon>
    </lineage>
</organism>
<gene>
    <name evidence="1" type="ORF">HNR60_003079</name>
</gene>
<reference evidence="1 2" key="1">
    <citation type="submission" date="2020-08" db="EMBL/GenBank/DDBJ databases">
        <title>Genomic Encyclopedia of Type Strains, Phase IV (KMG-IV): sequencing the most valuable type-strain genomes for metagenomic binning, comparative biology and taxonomic classification.</title>
        <authorList>
            <person name="Goeker M."/>
        </authorList>
    </citation>
    <scope>NUCLEOTIDE SEQUENCE [LARGE SCALE GENOMIC DNA]</scope>
    <source>
        <strain evidence="1 2">DSM 12706</strain>
    </source>
</reference>
<dbReference type="RefSeq" id="WP_184258941.1">
    <property type="nucleotide sequence ID" value="NZ_JACHIH010000019.1"/>
</dbReference>
<name>A0A7W7Z5D6_9BRAD</name>